<feature type="region of interest" description="Disordered" evidence="1">
    <location>
        <begin position="54"/>
        <end position="83"/>
    </location>
</feature>
<reference evidence="2" key="1">
    <citation type="submission" date="2020-05" db="UniProtKB">
        <authorList>
            <consortium name="EnsemblMetazoa"/>
        </authorList>
    </citation>
    <scope>IDENTIFICATION</scope>
    <source>
        <strain evidence="2">USDA</strain>
    </source>
</reference>
<dbReference type="STRING" id="35570.A0A1I8NSN1"/>
<dbReference type="AlphaFoldDB" id="A0A1I8NSN1"/>
<dbReference type="EnsemblMetazoa" id="SCAU001669-RA">
    <property type="protein sequence ID" value="SCAU001669-PA"/>
    <property type="gene ID" value="SCAU001669"/>
</dbReference>
<dbReference type="KEGG" id="scac:106084886"/>
<proteinExistence type="predicted"/>
<sequence length="122" mass="14175">MVNTAVQKWMSNEMERLSSKWERYKPACSGYNRIHSARLSKSVTHMLNNPLPAQDRLGCSSSASAAANKQRRHSNGQVLSRRQPEWEEVYPDVRYQCQDVDNESEEKAQKFAYYRNCSTRIT</sequence>
<accession>A0A1I8NSN1</accession>
<dbReference type="VEuPathDB" id="VectorBase:SCAU001669"/>
<organism evidence="2 3">
    <name type="scientific">Stomoxys calcitrans</name>
    <name type="common">Stable fly</name>
    <name type="synonym">Conops calcitrans</name>
    <dbReference type="NCBI Taxonomy" id="35570"/>
    <lineage>
        <taxon>Eukaryota</taxon>
        <taxon>Metazoa</taxon>
        <taxon>Ecdysozoa</taxon>
        <taxon>Arthropoda</taxon>
        <taxon>Hexapoda</taxon>
        <taxon>Insecta</taxon>
        <taxon>Pterygota</taxon>
        <taxon>Neoptera</taxon>
        <taxon>Endopterygota</taxon>
        <taxon>Diptera</taxon>
        <taxon>Brachycera</taxon>
        <taxon>Muscomorpha</taxon>
        <taxon>Muscoidea</taxon>
        <taxon>Muscidae</taxon>
        <taxon>Stomoxys</taxon>
    </lineage>
</organism>
<name>A0A1I8NSN1_STOCA</name>
<evidence type="ECO:0000256" key="1">
    <source>
        <dbReference type="SAM" id="MobiDB-lite"/>
    </source>
</evidence>
<keyword evidence="3" id="KW-1185">Reference proteome</keyword>
<gene>
    <name evidence="2" type="primary">106084886</name>
</gene>
<dbReference type="OrthoDB" id="7942615at2759"/>
<evidence type="ECO:0000313" key="2">
    <source>
        <dbReference type="EnsemblMetazoa" id="SCAU001669-PA"/>
    </source>
</evidence>
<protein>
    <submittedName>
        <fullName evidence="2">Uncharacterized protein</fullName>
    </submittedName>
</protein>
<evidence type="ECO:0000313" key="3">
    <source>
        <dbReference type="Proteomes" id="UP000095300"/>
    </source>
</evidence>
<dbReference type="Proteomes" id="UP000095300">
    <property type="component" value="Unassembled WGS sequence"/>
</dbReference>